<evidence type="ECO:0000313" key="3">
    <source>
        <dbReference type="RefSeq" id="XP_056687445.1"/>
    </source>
</evidence>
<organism evidence="1 2">
    <name type="scientific">Spinacia oleracea</name>
    <name type="common">Spinach</name>
    <dbReference type="NCBI Taxonomy" id="3562"/>
    <lineage>
        <taxon>Eukaryota</taxon>
        <taxon>Viridiplantae</taxon>
        <taxon>Streptophyta</taxon>
        <taxon>Embryophyta</taxon>
        <taxon>Tracheophyta</taxon>
        <taxon>Spermatophyta</taxon>
        <taxon>Magnoliopsida</taxon>
        <taxon>eudicotyledons</taxon>
        <taxon>Gunneridae</taxon>
        <taxon>Pentapetalae</taxon>
        <taxon>Caryophyllales</taxon>
        <taxon>Chenopodiaceae</taxon>
        <taxon>Chenopodioideae</taxon>
        <taxon>Anserineae</taxon>
        <taxon>Spinacia</taxon>
    </lineage>
</organism>
<reference evidence="2 3" key="2">
    <citation type="submission" date="2025-05" db="UniProtKB">
        <authorList>
            <consortium name="RefSeq"/>
        </authorList>
    </citation>
    <scope>IDENTIFICATION</scope>
    <source>
        <tissue evidence="2 3">Leaf</tissue>
    </source>
</reference>
<proteinExistence type="predicted"/>
<name>A0ABM3QVQ8_SPIOL</name>
<evidence type="ECO:0000313" key="2">
    <source>
        <dbReference type="RefSeq" id="XP_056687444.1"/>
    </source>
</evidence>
<accession>A0ABM3QVQ8</accession>
<sequence>MSRVFYIPQVVHEPFWMYYNRVSAVIEYRCTHGTVNGLTGWDFFNAIYYGVNRETFEILQSNCNGELQHMHWRDAMPFFTWFARVQYFESHAYSRDLSHPCMNVNDFPHASNANAHDLDDNHSPHVDSQNSLHCEFSKSCPCRNYIDDDDYDYDYDSCYAKDDNQSSDENDVENGEVLNLEVVPLSPTSLPLSESDSHPIDDCPLNIENDLVHLGCHNSIEDVIECEAPNLVVLDDSAIYNEVDGCEFG</sequence>
<dbReference type="Proteomes" id="UP000813463">
    <property type="component" value="Chromosome 6"/>
</dbReference>
<protein>
    <submittedName>
        <fullName evidence="2 3">Uncharacterized protein isoform X1</fullName>
    </submittedName>
</protein>
<dbReference type="RefSeq" id="XP_056687445.1">
    <property type="nucleotide sequence ID" value="XM_056831467.1"/>
</dbReference>
<evidence type="ECO:0000313" key="1">
    <source>
        <dbReference type="Proteomes" id="UP000813463"/>
    </source>
</evidence>
<keyword evidence="1" id="KW-1185">Reference proteome</keyword>
<gene>
    <name evidence="2 3" type="primary">LOC110804527</name>
</gene>
<dbReference type="RefSeq" id="XP_056687444.1">
    <property type="nucleotide sequence ID" value="XM_056831466.1"/>
</dbReference>
<dbReference type="GeneID" id="110804527"/>
<reference evidence="1" key="1">
    <citation type="journal article" date="2021" name="Nat. Commun.">
        <title>Genomic analyses provide insights into spinach domestication and the genetic basis of agronomic traits.</title>
        <authorList>
            <person name="Cai X."/>
            <person name="Sun X."/>
            <person name="Xu C."/>
            <person name="Sun H."/>
            <person name="Wang X."/>
            <person name="Ge C."/>
            <person name="Zhang Z."/>
            <person name="Wang Q."/>
            <person name="Fei Z."/>
            <person name="Jiao C."/>
            <person name="Wang Q."/>
        </authorList>
    </citation>
    <scope>NUCLEOTIDE SEQUENCE [LARGE SCALE GENOMIC DNA]</scope>
    <source>
        <strain evidence="1">cv. Varoflay</strain>
    </source>
</reference>